<dbReference type="OrthoDB" id="2235222at2"/>
<evidence type="ECO:0008006" key="3">
    <source>
        <dbReference type="Google" id="ProtNLM"/>
    </source>
</evidence>
<dbReference type="AlphaFoldDB" id="A0A1G9KM14"/>
<organism evidence="1 2">
    <name type="scientific">Streptococcus equinus</name>
    <name type="common">Streptococcus bovis</name>
    <dbReference type="NCBI Taxonomy" id="1335"/>
    <lineage>
        <taxon>Bacteria</taxon>
        <taxon>Bacillati</taxon>
        <taxon>Bacillota</taxon>
        <taxon>Bacilli</taxon>
        <taxon>Lactobacillales</taxon>
        <taxon>Streptococcaceae</taxon>
        <taxon>Streptococcus</taxon>
    </lineage>
</organism>
<evidence type="ECO:0000313" key="1">
    <source>
        <dbReference type="EMBL" id="SDL50719.1"/>
    </source>
</evidence>
<accession>A0A1G9KM14</accession>
<reference evidence="1 2" key="1">
    <citation type="submission" date="2016-10" db="EMBL/GenBank/DDBJ databases">
        <authorList>
            <person name="de Groot N.N."/>
        </authorList>
    </citation>
    <scope>NUCLEOTIDE SEQUENCE [LARGE SCALE GENOMIC DNA]</scope>
    <source>
        <strain evidence="1 2">Sb09</strain>
    </source>
</reference>
<proteinExistence type="predicted"/>
<evidence type="ECO:0000313" key="2">
    <source>
        <dbReference type="Proteomes" id="UP000183162"/>
    </source>
</evidence>
<protein>
    <recommendedName>
        <fullName evidence="3">PepSY domain-containing protein</fullName>
    </recommendedName>
</protein>
<name>A0A1G9KM14_STREI</name>
<dbReference type="EMBL" id="FNGX01000002">
    <property type="protein sequence ID" value="SDL50719.1"/>
    <property type="molecule type" value="Genomic_DNA"/>
</dbReference>
<dbReference type="RefSeq" id="WP_074566746.1">
    <property type="nucleotide sequence ID" value="NZ_FNGX01000002.1"/>
</dbReference>
<gene>
    <name evidence="1" type="ORF">SAMN05216400_0893</name>
</gene>
<dbReference type="Proteomes" id="UP000183162">
    <property type="component" value="Unassembled WGS sequence"/>
</dbReference>
<sequence>MKSFKKYLIGIGVLLTLVFVGSYAYNQVGYKLAISDVEKIAYQNAGVTKSKVVSQTLMKSREGLLATYKIRFETESKRFVYTINASTGSIIDRRYKVK</sequence>